<dbReference type="SUPFAM" id="SSF48371">
    <property type="entry name" value="ARM repeat"/>
    <property type="match status" value="1"/>
</dbReference>
<evidence type="ECO:0000259" key="4">
    <source>
        <dbReference type="SMART" id="SM01308"/>
    </source>
</evidence>
<evidence type="ECO:0000256" key="1">
    <source>
        <dbReference type="ARBA" id="ARBA00008878"/>
    </source>
</evidence>
<dbReference type="OrthoDB" id="271111at2759"/>
<dbReference type="SMART" id="SM01310">
    <property type="entry name" value="RICTOR_V"/>
    <property type="match status" value="1"/>
</dbReference>
<keyword evidence="7" id="KW-1185">Reference proteome</keyword>
<dbReference type="InterPro" id="IPR028268">
    <property type="entry name" value="Pianissimo_fam"/>
</dbReference>
<evidence type="ECO:0000259" key="3">
    <source>
        <dbReference type="SMART" id="SM01307"/>
    </source>
</evidence>
<dbReference type="AlphaFoldDB" id="A0A2G5B266"/>
<dbReference type="InterPro" id="IPR016024">
    <property type="entry name" value="ARM-type_fold"/>
</dbReference>
<gene>
    <name evidence="6" type="ORF">COEREDRAFT_49909</name>
</gene>
<dbReference type="Pfam" id="PF14663">
    <property type="entry name" value="RasGEF_N_2"/>
    <property type="match status" value="1"/>
</dbReference>
<dbReference type="SMART" id="SM01308">
    <property type="entry name" value="RICTOR_N"/>
    <property type="match status" value="1"/>
</dbReference>
<comment type="similarity">
    <text evidence="1">Belongs to the RICTOR family.</text>
</comment>
<accession>A0A2G5B266</accession>
<dbReference type="InterPro" id="IPR029451">
    <property type="entry name" value="RICTOR_M"/>
</dbReference>
<evidence type="ECO:0000256" key="2">
    <source>
        <dbReference type="SAM" id="MobiDB-lite"/>
    </source>
</evidence>
<sequence length="1142" mass="127942">MPRLLSHYKWYIRARAYKLLRRLPSPRALEYCNRYMELCVIHTLSRDDSAHEEREQGLKYIRWTMRFDEELWLLGPHVLKALMSVAEQVDDRMRNICLETLSEVLVIAPERLQYANGIRTLVQASLDGPWSISIAISSTLSHMFDRPETRQYAHAGITLGGIISALTEPLGKDQMLAERAKVAAFMLTQFLKSWSGIQYFLSDQRKDLAALVESLSLADSNCKIILGMLLELFGLSDEFDTIQFQQQPRFDVELLSPFHLPTYTITQTAARTRLFPIDYMRTLLLMVFIDEGLVEALVSVALDLQQPDIADASSTLLKWLAQHPHMPLPEKHVTRFQTLPKLINSALSEGSTRSLGAKRVICKIEGIPSLSMGQLPSQRMDSWASSLASSSRSRSRNSIVMTNNNASVEESLLNSLIKESRVTLDDNAMRWNWDVIRSIILGPMSQSRRLPEEVSISGFLTRLSRFFHPASLEFCDLSRTTGNEEYLEIGRHLIHILISSADGLLLIDESRLLPGIVDEVLKQNSYARRKSREESCFSFARLQMTMSPGYFHFLSEIDSSIGGDSLLERARLFDAYYQVVELSDQVLLIQYILASMSYANEGHARNILRKVASSSQESLRLLVPSFLLYLASDSHCRPGSISAWAIEVLLDLIYDSSPVVRSAAAQCLVLVIDLATENPQLGKSESEARIAYLLDLQPMFDLAVVTDIRPLVLRIIATESGYTYLKEQGIVDSEMEAWGALEGIFYVQSIELDVARALAYGPLFSSSSDGSMMMTTSSQTPSTPAHLFGELTKSTGGREFLQEFEIPRLLFETLANIPWDSALPTDITGLKATLWAIGAIGASRDGYLMLQSYNVIDKIIEVMHQTTSLSLKGTCLYGLALISRNMFAAEVFREKGWLLCSSCYGNYEFAVPKRLETVFNADGWASKGLLDGTSVLSEESMKEPDVTEDLDSVQKEIIEAVIRMSNHVMVNTASKTLMRLRTSHPHYFRLMPLYCKAIHLLGKYRYRLSTRRFIYDVFDVNLASLHEEMIEVAVAAAMSDQEHEHELSQQMRGALSADAGGVSRRFSSSSQHFLQTDSATQRKRASTLQGLTSSVFTRRLTNGLIDNIRPARTGTHTAGAGTTRMPPTPAAPNDNSASNMVV</sequence>
<proteinExistence type="inferred from homology"/>
<reference evidence="6 7" key="1">
    <citation type="journal article" date="2015" name="Genome Biol. Evol.">
        <title>Phylogenomic analyses indicate that early fungi evolved digesting cell walls of algal ancestors of land plants.</title>
        <authorList>
            <person name="Chang Y."/>
            <person name="Wang S."/>
            <person name="Sekimoto S."/>
            <person name="Aerts A.L."/>
            <person name="Choi C."/>
            <person name="Clum A."/>
            <person name="LaButti K.M."/>
            <person name="Lindquist E.A."/>
            <person name="Yee Ngan C."/>
            <person name="Ohm R.A."/>
            <person name="Salamov A.A."/>
            <person name="Grigoriev I.V."/>
            <person name="Spatafora J.W."/>
            <person name="Berbee M.L."/>
        </authorList>
    </citation>
    <scope>NUCLEOTIDE SEQUENCE [LARGE SCALE GENOMIC DNA]</scope>
    <source>
        <strain evidence="6 7">NRRL 1564</strain>
    </source>
</reference>
<dbReference type="Pfam" id="PF14664">
    <property type="entry name" value="RICTOR_N"/>
    <property type="match status" value="1"/>
</dbReference>
<feature type="domain" description="Rapamycin-insensitive companion of mTOR" evidence="5">
    <location>
        <begin position="827"/>
        <end position="899"/>
    </location>
</feature>
<name>A0A2G5B266_COERN</name>
<protein>
    <recommendedName>
        <fullName evidence="8">ARM repeat-containing protein</fullName>
    </recommendedName>
</protein>
<feature type="compositionally biased region" description="Polar residues" evidence="2">
    <location>
        <begin position="1133"/>
        <end position="1142"/>
    </location>
</feature>
<feature type="domain" description="Rapamycin-insensitive companion of mTOR N-terminal" evidence="4">
    <location>
        <begin position="1"/>
        <end position="329"/>
    </location>
</feature>
<feature type="compositionally biased region" description="Low complexity" evidence="2">
    <location>
        <begin position="1110"/>
        <end position="1124"/>
    </location>
</feature>
<dbReference type="EMBL" id="KZ303548">
    <property type="protein sequence ID" value="PIA13096.1"/>
    <property type="molecule type" value="Genomic_DNA"/>
</dbReference>
<feature type="region of interest" description="Disordered" evidence="2">
    <location>
        <begin position="1109"/>
        <end position="1142"/>
    </location>
</feature>
<feature type="domain" description="Rapamycin-insensitive companion of mTOR middle" evidence="3">
    <location>
        <begin position="408"/>
        <end position="633"/>
    </location>
</feature>
<evidence type="ECO:0000313" key="6">
    <source>
        <dbReference type="EMBL" id="PIA13096.1"/>
    </source>
</evidence>
<evidence type="ECO:0000259" key="5">
    <source>
        <dbReference type="SMART" id="SM01310"/>
    </source>
</evidence>
<dbReference type="PANTHER" id="PTHR13298:SF11">
    <property type="entry name" value="RAPAMYCIN-INSENSITIVE COMPANION OF MTOR"/>
    <property type="match status" value="1"/>
</dbReference>
<evidence type="ECO:0008006" key="8">
    <source>
        <dbReference type="Google" id="ProtNLM"/>
    </source>
</evidence>
<organism evidence="6 7">
    <name type="scientific">Coemansia reversa (strain ATCC 12441 / NRRL 1564)</name>
    <dbReference type="NCBI Taxonomy" id="763665"/>
    <lineage>
        <taxon>Eukaryota</taxon>
        <taxon>Fungi</taxon>
        <taxon>Fungi incertae sedis</taxon>
        <taxon>Zoopagomycota</taxon>
        <taxon>Kickxellomycotina</taxon>
        <taxon>Kickxellomycetes</taxon>
        <taxon>Kickxellales</taxon>
        <taxon>Kickxellaceae</taxon>
        <taxon>Coemansia</taxon>
    </lineage>
</organism>
<dbReference type="PANTHER" id="PTHR13298">
    <property type="entry name" value="CYTOSOLIC REGULATOR PIANISSIMO"/>
    <property type="match status" value="1"/>
</dbReference>
<dbReference type="Pfam" id="PF14666">
    <property type="entry name" value="RICTOR_M"/>
    <property type="match status" value="1"/>
</dbReference>
<dbReference type="InterPro" id="IPR028267">
    <property type="entry name" value="Pianissimo_N"/>
</dbReference>
<evidence type="ECO:0000313" key="7">
    <source>
        <dbReference type="Proteomes" id="UP000242474"/>
    </source>
</evidence>
<dbReference type="InterPro" id="IPR029452">
    <property type="entry name" value="RICTOR_V"/>
</dbReference>
<dbReference type="GO" id="GO:0038203">
    <property type="term" value="P:TORC2 signaling"/>
    <property type="evidence" value="ECO:0007669"/>
    <property type="project" value="TreeGrafter"/>
</dbReference>
<dbReference type="InterPro" id="IPR029453">
    <property type="entry name" value="Rictor_IV"/>
</dbReference>
<dbReference type="SMART" id="SM01303">
    <property type="entry name" value="RasGEF_N_2"/>
    <property type="match status" value="1"/>
</dbReference>
<dbReference type="Pfam" id="PF14668">
    <property type="entry name" value="RICTOR_V"/>
    <property type="match status" value="1"/>
</dbReference>
<dbReference type="SMART" id="SM01307">
    <property type="entry name" value="RICTOR_M"/>
    <property type="match status" value="1"/>
</dbReference>
<dbReference type="STRING" id="763665.A0A2G5B266"/>
<dbReference type="GO" id="GO:0031932">
    <property type="term" value="C:TORC2 complex"/>
    <property type="evidence" value="ECO:0007669"/>
    <property type="project" value="InterPro"/>
</dbReference>
<dbReference type="Proteomes" id="UP000242474">
    <property type="component" value="Unassembled WGS sequence"/>
</dbReference>